<comment type="similarity">
    <text evidence="6">Belongs to the inorganic phosphate transporter (PiT) (TC 2.A.20) family.</text>
</comment>
<feature type="transmembrane region" description="Helical" evidence="6">
    <location>
        <begin position="137"/>
        <end position="157"/>
    </location>
</feature>
<dbReference type="GO" id="GO:0035435">
    <property type="term" value="P:phosphate ion transmembrane transport"/>
    <property type="evidence" value="ECO:0007669"/>
    <property type="project" value="TreeGrafter"/>
</dbReference>
<accession>A0A951PYA3</accession>
<dbReference type="EMBL" id="JAHHHN010000004">
    <property type="protein sequence ID" value="MBW4561147.1"/>
    <property type="molecule type" value="Genomic_DNA"/>
</dbReference>
<evidence type="ECO:0000256" key="2">
    <source>
        <dbReference type="ARBA" id="ARBA00022448"/>
    </source>
</evidence>
<keyword evidence="2 6" id="KW-0813">Transport</keyword>
<proteinExistence type="inferred from homology"/>
<feature type="transmembrane region" description="Helical" evidence="6">
    <location>
        <begin position="311"/>
        <end position="330"/>
    </location>
</feature>
<dbReference type="GO" id="GO:0005315">
    <property type="term" value="F:phosphate transmembrane transporter activity"/>
    <property type="evidence" value="ECO:0007669"/>
    <property type="project" value="InterPro"/>
</dbReference>
<dbReference type="PANTHER" id="PTHR11101:SF80">
    <property type="entry name" value="PHOSPHATE TRANSPORTER"/>
    <property type="match status" value="1"/>
</dbReference>
<gene>
    <name evidence="7" type="ORF">KME32_08285</name>
</gene>
<reference evidence="7" key="2">
    <citation type="journal article" date="2022" name="Microbiol. Resour. Announc.">
        <title>Metagenome Sequencing to Explore Phylogenomics of Terrestrial Cyanobacteria.</title>
        <authorList>
            <person name="Ward R.D."/>
            <person name="Stajich J.E."/>
            <person name="Johansen J.R."/>
            <person name="Huntemann M."/>
            <person name="Clum A."/>
            <person name="Foster B."/>
            <person name="Foster B."/>
            <person name="Roux S."/>
            <person name="Palaniappan K."/>
            <person name="Varghese N."/>
            <person name="Mukherjee S."/>
            <person name="Reddy T.B.K."/>
            <person name="Daum C."/>
            <person name="Copeland A."/>
            <person name="Chen I.A."/>
            <person name="Ivanova N.N."/>
            <person name="Kyrpides N.C."/>
            <person name="Shapiro N."/>
            <person name="Eloe-Fadrosh E.A."/>
            <person name="Pietrasiak N."/>
        </authorList>
    </citation>
    <scope>NUCLEOTIDE SEQUENCE</scope>
    <source>
        <strain evidence="7">JT2-VF2</strain>
    </source>
</reference>
<keyword evidence="4 6" id="KW-1133">Transmembrane helix</keyword>
<protein>
    <recommendedName>
        <fullName evidence="6">Phosphate transporter</fullName>
    </recommendedName>
</protein>
<keyword evidence="6" id="KW-0592">Phosphate transport</keyword>
<evidence type="ECO:0000256" key="5">
    <source>
        <dbReference type="ARBA" id="ARBA00023136"/>
    </source>
</evidence>
<evidence type="ECO:0000313" key="7">
    <source>
        <dbReference type="EMBL" id="MBW4561147.1"/>
    </source>
</evidence>
<dbReference type="PANTHER" id="PTHR11101">
    <property type="entry name" value="PHOSPHATE TRANSPORTER"/>
    <property type="match status" value="1"/>
</dbReference>
<feature type="transmembrane region" description="Helical" evidence="6">
    <location>
        <begin position="37"/>
        <end position="57"/>
    </location>
</feature>
<sequence length="428" mass="44835">MSITLITVALLAFYVAWNLGANDVANAMGTSVGSKAVTLTQALIIAGVLEFAGAVLFGQEVTQTLATKIANPALFAATPQTLIIGMVTVLLTSGVWLSIATSQGLPVSSSHAVVGAIAGFSWVALGFSAINWSSIGLITIGWILTPLISGTIAALFYSQIKRWILEQPNQLAQLQEWIPWLSVALMAVFGVIVLPSLTQPLTHFLIDQVGLNIPAYDVPLFTGATAAVSLTFYSWKDLENKVKFSSQSPVPNLQYPIPNPTERLFGRFQLLSACFVAFAHGSNDIGNAIAPVAAIAYINRTGSVPTDGINIPIWILILGGVGIVSGLAIWGKKVIATIGENIIALQPSSGFCAELATATTILIASRLGLPVSTSHALVGGVVGIGLVQSIKSIQFQTLKSIAAAWLITVPASAVLSAAIFSIAQIFFL</sequence>
<feature type="transmembrane region" description="Helical" evidence="6">
    <location>
        <begin position="218"/>
        <end position="235"/>
    </location>
</feature>
<feature type="transmembrane region" description="Helical" evidence="6">
    <location>
        <begin position="111"/>
        <end position="130"/>
    </location>
</feature>
<evidence type="ECO:0000256" key="3">
    <source>
        <dbReference type="ARBA" id="ARBA00022692"/>
    </source>
</evidence>
<feature type="transmembrane region" description="Helical" evidence="6">
    <location>
        <begin position="69"/>
        <end position="99"/>
    </location>
</feature>
<keyword evidence="5 6" id="KW-0472">Membrane</keyword>
<dbReference type="AlphaFoldDB" id="A0A951PYA3"/>
<dbReference type="Pfam" id="PF01384">
    <property type="entry name" value="PHO4"/>
    <property type="match status" value="1"/>
</dbReference>
<name>A0A951PYA3_9NOST</name>
<evidence type="ECO:0000256" key="6">
    <source>
        <dbReference type="RuleBase" id="RU363058"/>
    </source>
</evidence>
<dbReference type="GO" id="GO:0016020">
    <property type="term" value="C:membrane"/>
    <property type="evidence" value="ECO:0007669"/>
    <property type="project" value="UniProtKB-SubCell"/>
</dbReference>
<evidence type="ECO:0000256" key="4">
    <source>
        <dbReference type="ARBA" id="ARBA00022989"/>
    </source>
</evidence>
<feature type="transmembrane region" description="Helical" evidence="6">
    <location>
        <begin position="371"/>
        <end position="390"/>
    </location>
</feature>
<comment type="caution">
    <text evidence="7">The sequence shown here is derived from an EMBL/GenBank/DDBJ whole genome shotgun (WGS) entry which is preliminary data.</text>
</comment>
<evidence type="ECO:0000256" key="1">
    <source>
        <dbReference type="ARBA" id="ARBA00004141"/>
    </source>
</evidence>
<feature type="transmembrane region" description="Helical" evidence="6">
    <location>
        <begin position="402"/>
        <end position="427"/>
    </location>
</feature>
<reference evidence="7" key="1">
    <citation type="submission" date="2021-05" db="EMBL/GenBank/DDBJ databases">
        <authorList>
            <person name="Pietrasiak N."/>
            <person name="Ward R."/>
            <person name="Stajich J.E."/>
            <person name="Kurbessoian T."/>
        </authorList>
    </citation>
    <scope>NUCLEOTIDE SEQUENCE</scope>
    <source>
        <strain evidence="7">JT2-VF2</strain>
    </source>
</reference>
<feature type="transmembrane region" description="Helical" evidence="6">
    <location>
        <begin position="177"/>
        <end position="197"/>
    </location>
</feature>
<dbReference type="Proteomes" id="UP000715781">
    <property type="component" value="Unassembled WGS sequence"/>
</dbReference>
<evidence type="ECO:0000313" key="8">
    <source>
        <dbReference type="Proteomes" id="UP000715781"/>
    </source>
</evidence>
<dbReference type="InterPro" id="IPR001204">
    <property type="entry name" value="Phos_transporter"/>
</dbReference>
<keyword evidence="3 6" id="KW-0812">Transmembrane</keyword>
<organism evidence="7 8">
    <name type="scientific">Mojavia pulchra JT2-VF2</name>
    <dbReference type="NCBI Taxonomy" id="287848"/>
    <lineage>
        <taxon>Bacteria</taxon>
        <taxon>Bacillati</taxon>
        <taxon>Cyanobacteriota</taxon>
        <taxon>Cyanophyceae</taxon>
        <taxon>Nostocales</taxon>
        <taxon>Nostocaceae</taxon>
    </lineage>
</organism>
<feature type="transmembrane region" description="Helical" evidence="6">
    <location>
        <begin position="342"/>
        <end position="365"/>
    </location>
</feature>
<comment type="subcellular location">
    <subcellularLocation>
        <location evidence="1 6">Membrane</location>
        <topology evidence="1 6">Multi-pass membrane protein</topology>
    </subcellularLocation>
</comment>